<protein>
    <submittedName>
        <fullName evidence="1">Uncharacterized protein</fullName>
    </submittedName>
</protein>
<comment type="caution">
    <text evidence="1">The sequence shown here is derived from an EMBL/GenBank/DDBJ whole genome shotgun (WGS) entry which is preliminary data.</text>
</comment>
<dbReference type="EMBL" id="AFZZ01000028">
    <property type="protein sequence ID" value="EHJ41981.1"/>
    <property type="molecule type" value="Genomic_DNA"/>
</dbReference>
<proteinExistence type="predicted"/>
<reference evidence="1 2" key="1">
    <citation type="submission" date="2011-08" db="EMBL/GenBank/DDBJ databases">
        <authorList>
            <person name="Weinstock G."/>
            <person name="Sodergren E."/>
            <person name="Clifton S."/>
            <person name="Fulton L."/>
            <person name="Fulton B."/>
            <person name="Courtney L."/>
            <person name="Fronick C."/>
            <person name="Harrison M."/>
            <person name="Strong C."/>
            <person name="Farmer C."/>
            <person name="Delahaunty K."/>
            <person name="Markovic C."/>
            <person name="Hall O."/>
            <person name="Minx P."/>
            <person name="Tomlinson C."/>
            <person name="Mitreva M."/>
            <person name="Hou S."/>
            <person name="Chen J."/>
            <person name="Wollam A."/>
            <person name="Pepin K.H."/>
            <person name="Johnson M."/>
            <person name="Bhonagiri V."/>
            <person name="Zhang X."/>
            <person name="Suruliraj S."/>
            <person name="Warren W."/>
            <person name="Chinwalla A."/>
            <person name="Mardis E.R."/>
            <person name="Wilson R.K."/>
        </authorList>
    </citation>
    <scope>NUCLEOTIDE SEQUENCE [LARGE SCALE GENOMIC DNA]</scope>
    <source>
        <strain evidence="1 2">DSM 18206</strain>
    </source>
</reference>
<dbReference type="Proteomes" id="UP000004407">
    <property type="component" value="Unassembled WGS sequence"/>
</dbReference>
<evidence type="ECO:0000313" key="1">
    <source>
        <dbReference type="EMBL" id="EHJ41981.1"/>
    </source>
</evidence>
<organism evidence="1 2">
    <name type="scientific">Leyella stercorea DSM 18206</name>
    <dbReference type="NCBI Taxonomy" id="1002367"/>
    <lineage>
        <taxon>Bacteria</taxon>
        <taxon>Pseudomonadati</taxon>
        <taxon>Bacteroidota</taxon>
        <taxon>Bacteroidia</taxon>
        <taxon>Bacteroidales</taxon>
        <taxon>Prevotellaceae</taxon>
        <taxon>Leyella</taxon>
    </lineage>
</organism>
<accession>G6AUB3</accession>
<gene>
    <name evidence="1" type="ORF">HMPREF0673_00197</name>
</gene>
<dbReference type="HOGENOM" id="CLU_3294532_0_0_10"/>
<sequence length="40" mass="4783">MPSRKILLRITAHLSTYRLHDNRSLRILIINDNNKSFTFL</sequence>
<name>G6AUB3_9BACT</name>
<dbReference type="AlphaFoldDB" id="G6AUB3"/>
<evidence type="ECO:0000313" key="2">
    <source>
        <dbReference type="Proteomes" id="UP000004407"/>
    </source>
</evidence>